<reference evidence="2 3" key="2">
    <citation type="submission" date="2024-07" db="EMBL/GenBank/DDBJ databases">
        <authorList>
            <person name="Akdeniz Z."/>
        </authorList>
    </citation>
    <scope>NUCLEOTIDE SEQUENCE [LARGE SCALE GENOMIC DNA]</scope>
</reference>
<accession>A0AA86RGY1</accession>
<gene>
    <name evidence="1" type="ORF">HINF_LOCUS60052</name>
    <name evidence="2" type="ORF">HINF_LOCUS61913</name>
</gene>
<sequence>MELSQLQDSMANIMSQLDQDEKYLQTRMETCIQQQISLKNEKIFNEALIQEDKRKIVEIMSQVEQQKIQITKLHEDSIQLVHKLENEEEYEKLLLDRIEDQIKIESLLKYIEGTCLSKLVDVKQLKQIE</sequence>
<evidence type="ECO:0000313" key="1">
    <source>
        <dbReference type="EMBL" id="CAI9972407.1"/>
    </source>
</evidence>
<dbReference type="Proteomes" id="UP001642409">
    <property type="component" value="Unassembled WGS sequence"/>
</dbReference>
<dbReference type="AlphaFoldDB" id="A0AA86RGY1"/>
<reference evidence="1" key="1">
    <citation type="submission" date="2023-06" db="EMBL/GenBank/DDBJ databases">
        <authorList>
            <person name="Kurt Z."/>
        </authorList>
    </citation>
    <scope>NUCLEOTIDE SEQUENCE</scope>
</reference>
<dbReference type="EMBL" id="CATOUU010001108">
    <property type="protein sequence ID" value="CAI9972407.1"/>
    <property type="molecule type" value="Genomic_DNA"/>
</dbReference>
<keyword evidence="3" id="KW-1185">Reference proteome</keyword>
<evidence type="ECO:0000313" key="3">
    <source>
        <dbReference type="Proteomes" id="UP001642409"/>
    </source>
</evidence>
<dbReference type="EMBL" id="CAXDID020000374">
    <property type="protein sequence ID" value="CAL6083827.1"/>
    <property type="molecule type" value="Genomic_DNA"/>
</dbReference>
<protein>
    <submittedName>
        <fullName evidence="2">Hypothetical_protein</fullName>
    </submittedName>
</protein>
<comment type="caution">
    <text evidence="1">The sequence shown here is derived from an EMBL/GenBank/DDBJ whole genome shotgun (WGS) entry which is preliminary data.</text>
</comment>
<organism evidence="1">
    <name type="scientific">Hexamita inflata</name>
    <dbReference type="NCBI Taxonomy" id="28002"/>
    <lineage>
        <taxon>Eukaryota</taxon>
        <taxon>Metamonada</taxon>
        <taxon>Diplomonadida</taxon>
        <taxon>Hexamitidae</taxon>
        <taxon>Hexamitinae</taxon>
        <taxon>Hexamita</taxon>
    </lineage>
</organism>
<proteinExistence type="predicted"/>
<name>A0AA86RGY1_9EUKA</name>
<evidence type="ECO:0000313" key="2">
    <source>
        <dbReference type="EMBL" id="CAL6083827.1"/>
    </source>
</evidence>